<evidence type="ECO:0000256" key="1">
    <source>
        <dbReference type="SAM" id="MobiDB-lite"/>
    </source>
</evidence>
<comment type="caution">
    <text evidence="2">The sequence shown here is derived from an EMBL/GenBank/DDBJ whole genome shotgun (WGS) entry which is preliminary data.</text>
</comment>
<dbReference type="Proteomes" id="UP001211907">
    <property type="component" value="Unassembled WGS sequence"/>
</dbReference>
<evidence type="ECO:0000313" key="2">
    <source>
        <dbReference type="EMBL" id="KAJ3138168.1"/>
    </source>
</evidence>
<gene>
    <name evidence="2" type="ORF">HK100_000046</name>
</gene>
<proteinExistence type="predicted"/>
<feature type="region of interest" description="Disordered" evidence="1">
    <location>
        <begin position="1"/>
        <end position="33"/>
    </location>
</feature>
<organism evidence="2 3">
    <name type="scientific">Physocladia obscura</name>
    <dbReference type="NCBI Taxonomy" id="109957"/>
    <lineage>
        <taxon>Eukaryota</taxon>
        <taxon>Fungi</taxon>
        <taxon>Fungi incertae sedis</taxon>
        <taxon>Chytridiomycota</taxon>
        <taxon>Chytridiomycota incertae sedis</taxon>
        <taxon>Chytridiomycetes</taxon>
        <taxon>Chytridiales</taxon>
        <taxon>Chytriomycetaceae</taxon>
        <taxon>Physocladia</taxon>
    </lineage>
</organism>
<name>A0AAD5T9K3_9FUNG</name>
<protein>
    <submittedName>
        <fullName evidence="2">Uncharacterized protein</fullName>
    </submittedName>
</protein>
<accession>A0AAD5T9K3</accession>
<dbReference type="AlphaFoldDB" id="A0AAD5T9K3"/>
<dbReference type="EMBL" id="JADGJH010000100">
    <property type="protein sequence ID" value="KAJ3138168.1"/>
    <property type="molecule type" value="Genomic_DNA"/>
</dbReference>
<feature type="compositionally biased region" description="Basic and acidic residues" evidence="1">
    <location>
        <begin position="12"/>
        <end position="27"/>
    </location>
</feature>
<reference evidence="2" key="1">
    <citation type="submission" date="2020-05" db="EMBL/GenBank/DDBJ databases">
        <title>Phylogenomic resolution of chytrid fungi.</title>
        <authorList>
            <person name="Stajich J.E."/>
            <person name="Amses K."/>
            <person name="Simmons R."/>
            <person name="Seto K."/>
            <person name="Myers J."/>
            <person name="Bonds A."/>
            <person name="Quandt C.A."/>
            <person name="Barry K."/>
            <person name="Liu P."/>
            <person name="Grigoriev I."/>
            <person name="Longcore J.E."/>
            <person name="James T.Y."/>
        </authorList>
    </citation>
    <scope>NUCLEOTIDE SEQUENCE</scope>
    <source>
        <strain evidence="2">JEL0513</strain>
    </source>
</reference>
<sequence length="108" mass="11979">MLELSLTEADEVERSRDDDRRIGRGDFEPGSPYEKLRLSERPVEFIVSPFVLELALVLVASFTVAVSDPSDRSDPALVLESELSDPMLATLPIRCRCVIVNVGDIKTC</sequence>
<keyword evidence="3" id="KW-1185">Reference proteome</keyword>
<evidence type="ECO:0000313" key="3">
    <source>
        <dbReference type="Proteomes" id="UP001211907"/>
    </source>
</evidence>